<accession>A0A6A6WP57</accession>
<feature type="region of interest" description="Disordered" evidence="1">
    <location>
        <begin position="93"/>
        <end position="241"/>
    </location>
</feature>
<evidence type="ECO:0000256" key="1">
    <source>
        <dbReference type="SAM" id="MobiDB-lite"/>
    </source>
</evidence>
<reference evidence="3" key="1">
    <citation type="journal article" date="2020" name="Stud. Mycol.">
        <title>101 Dothideomycetes genomes: a test case for predicting lifestyles and emergence of pathogens.</title>
        <authorList>
            <person name="Haridas S."/>
            <person name="Albert R."/>
            <person name="Binder M."/>
            <person name="Bloem J."/>
            <person name="Labutti K."/>
            <person name="Salamov A."/>
            <person name="Andreopoulos B."/>
            <person name="Baker S."/>
            <person name="Barry K."/>
            <person name="Bills G."/>
            <person name="Bluhm B."/>
            <person name="Cannon C."/>
            <person name="Castanera R."/>
            <person name="Culley D."/>
            <person name="Daum C."/>
            <person name="Ezra D."/>
            <person name="Gonzalez J."/>
            <person name="Henrissat B."/>
            <person name="Kuo A."/>
            <person name="Liang C."/>
            <person name="Lipzen A."/>
            <person name="Lutzoni F."/>
            <person name="Magnuson J."/>
            <person name="Mondo S."/>
            <person name="Nolan M."/>
            <person name="Ohm R."/>
            <person name="Pangilinan J."/>
            <person name="Park H.-J."/>
            <person name="Ramirez L."/>
            <person name="Alfaro M."/>
            <person name="Sun H."/>
            <person name="Tritt A."/>
            <person name="Yoshinaga Y."/>
            <person name="Zwiers L.-H."/>
            <person name="Turgeon B."/>
            <person name="Goodwin S."/>
            <person name="Spatafora J."/>
            <person name="Crous P."/>
            <person name="Grigoriev I."/>
        </authorList>
    </citation>
    <scope>NUCLEOTIDE SEQUENCE</scope>
    <source>
        <strain evidence="3">CBS 109.77</strain>
    </source>
</reference>
<feature type="compositionally biased region" description="Basic and acidic residues" evidence="1">
    <location>
        <begin position="93"/>
        <end position="105"/>
    </location>
</feature>
<keyword evidence="2" id="KW-0472">Membrane</keyword>
<feature type="compositionally biased region" description="Low complexity" evidence="1">
    <location>
        <begin position="112"/>
        <end position="124"/>
    </location>
</feature>
<gene>
    <name evidence="3" type="ORF">K505DRAFT_2560</name>
</gene>
<dbReference type="AlphaFoldDB" id="A0A6A6WP57"/>
<feature type="region of interest" description="Disordered" evidence="1">
    <location>
        <begin position="260"/>
        <end position="295"/>
    </location>
</feature>
<organism evidence="3 4">
    <name type="scientific">Melanomma pulvis-pyrius CBS 109.77</name>
    <dbReference type="NCBI Taxonomy" id="1314802"/>
    <lineage>
        <taxon>Eukaryota</taxon>
        <taxon>Fungi</taxon>
        <taxon>Dikarya</taxon>
        <taxon>Ascomycota</taxon>
        <taxon>Pezizomycotina</taxon>
        <taxon>Dothideomycetes</taxon>
        <taxon>Pleosporomycetidae</taxon>
        <taxon>Pleosporales</taxon>
        <taxon>Melanommataceae</taxon>
        <taxon>Melanomma</taxon>
    </lineage>
</organism>
<dbReference type="OrthoDB" id="3787127at2759"/>
<keyword evidence="4" id="KW-1185">Reference proteome</keyword>
<protein>
    <submittedName>
        <fullName evidence="3">Uncharacterized protein</fullName>
    </submittedName>
</protein>
<feature type="compositionally biased region" description="Basic and acidic residues" evidence="1">
    <location>
        <begin position="52"/>
        <end position="76"/>
    </location>
</feature>
<name>A0A6A6WP57_9PLEO</name>
<feature type="transmembrane region" description="Helical" evidence="2">
    <location>
        <begin position="12"/>
        <end position="33"/>
    </location>
</feature>
<sequence>MDHTFTYIPAGYKVLLYTSIALGLLWAVVVYYVNFPPAFLAAAGSGKTTRRTRGEKEMAPRGKSDNRGRGGGREERGSWMRYAPGWLLRARGKEERKRKPFDKPSKYALVPSGSSSSSSSSSSGSSGGGDDSAGLDGHSIASSTCASSTPWRNNHSALGKNDRSNSPPGIELEQRQRRPRVESPSVGSAAPDRPSASAAHAAPSTEQQSHSTPTPTSTPSIRTSTPLSPANPYLPAPLQRRSSSGWLRDHSVFFSSSFSATNIPHAHPSPAPLPSSLDDIDALEAQTSTGASTSVFQSPSMARYLGSGREGGKKGGGGYKRAGSWLGMVDGAVDRVVGKVARWTEDGRDEGLLLPVAKDD</sequence>
<proteinExistence type="predicted"/>
<evidence type="ECO:0000313" key="3">
    <source>
        <dbReference type="EMBL" id="KAF2785675.1"/>
    </source>
</evidence>
<keyword evidence="2" id="KW-1133">Transmembrane helix</keyword>
<dbReference type="EMBL" id="MU002744">
    <property type="protein sequence ID" value="KAF2785675.1"/>
    <property type="molecule type" value="Genomic_DNA"/>
</dbReference>
<feature type="compositionally biased region" description="Polar residues" evidence="1">
    <location>
        <begin position="140"/>
        <end position="156"/>
    </location>
</feature>
<dbReference type="Proteomes" id="UP000799757">
    <property type="component" value="Unassembled WGS sequence"/>
</dbReference>
<feature type="compositionally biased region" description="Low complexity" evidence="1">
    <location>
        <begin position="188"/>
        <end position="228"/>
    </location>
</feature>
<evidence type="ECO:0000313" key="4">
    <source>
        <dbReference type="Proteomes" id="UP000799757"/>
    </source>
</evidence>
<keyword evidence="2" id="KW-0812">Transmembrane</keyword>
<feature type="compositionally biased region" description="Basic and acidic residues" evidence="1">
    <location>
        <begin position="172"/>
        <end position="181"/>
    </location>
</feature>
<feature type="compositionally biased region" description="Polar residues" evidence="1">
    <location>
        <begin position="285"/>
        <end position="295"/>
    </location>
</feature>
<feature type="region of interest" description="Disordered" evidence="1">
    <location>
        <begin position="44"/>
        <end position="76"/>
    </location>
</feature>
<evidence type="ECO:0000256" key="2">
    <source>
        <dbReference type="SAM" id="Phobius"/>
    </source>
</evidence>
<feature type="region of interest" description="Disordered" evidence="1">
    <location>
        <begin position="303"/>
        <end position="322"/>
    </location>
</feature>